<protein>
    <submittedName>
        <fullName evidence="4">T9SS type A sorting domain-containing protein</fullName>
    </submittedName>
</protein>
<name>A0ABR7QFT6_9FLAO</name>
<organism evidence="4 5">
    <name type="scientific">Kordia aestuariivivens</name>
    <dbReference type="NCBI Taxonomy" id="2759037"/>
    <lineage>
        <taxon>Bacteria</taxon>
        <taxon>Pseudomonadati</taxon>
        <taxon>Bacteroidota</taxon>
        <taxon>Flavobacteriia</taxon>
        <taxon>Flavobacteriales</taxon>
        <taxon>Flavobacteriaceae</taxon>
        <taxon>Kordia</taxon>
    </lineage>
</organism>
<sequence>MNKITFTNLCMAIYCLFTANMYAQDGYTYTLIDNGSYSFTIGAVPNASASNFATSVQSYGFTILLPDGATATVTSSLGSAANATFFNGTDVAQPTIDGYLITETLGSPAALPAPSAGTTTPIVTIQINGAPTSGILEILANDSALANAVTPLKSFMQADMIDNGAAVFTNVVDPNASGLSGVSSFDFSTLSVEENQLTNLSIYPNPATDVVNIQNSEVALQKVEIYSMNGQLVRSQHNNLERIQVNTLKSGLYIMKLYAANTSKTIKLIRQ</sequence>
<evidence type="ECO:0000256" key="1">
    <source>
        <dbReference type="ARBA" id="ARBA00022729"/>
    </source>
</evidence>
<feature type="domain" description="Secretion system C-terminal sorting" evidence="3">
    <location>
        <begin position="202"/>
        <end position="269"/>
    </location>
</feature>
<feature type="chain" id="PRO_5045792935" evidence="2">
    <location>
        <begin position="24"/>
        <end position="271"/>
    </location>
</feature>
<dbReference type="Proteomes" id="UP000619238">
    <property type="component" value="Unassembled WGS sequence"/>
</dbReference>
<keyword evidence="1 2" id="KW-0732">Signal</keyword>
<evidence type="ECO:0000313" key="4">
    <source>
        <dbReference type="EMBL" id="MBC8757445.1"/>
    </source>
</evidence>
<dbReference type="Pfam" id="PF18962">
    <property type="entry name" value="Por_Secre_tail"/>
    <property type="match status" value="1"/>
</dbReference>
<evidence type="ECO:0000259" key="3">
    <source>
        <dbReference type="Pfam" id="PF18962"/>
    </source>
</evidence>
<dbReference type="NCBIfam" id="TIGR04183">
    <property type="entry name" value="Por_Secre_tail"/>
    <property type="match status" value="1"/>
</dbReference>
<proteinExistence type="predicted"/>
<keyword evidence="5" id="KW-1185">Reference proteome</keyword>
<evidence type="ECO:0000313" key="5">
    <source>
        <dbReference type="Proteomes" id="UP000619238"/>
    </source>
</evidence>
<evidence type="ECO:0000256" key="2">
    <source>
        <dbReference type="SAM" id="SignalP"/>
    </source>
</evidence>
<comment type="caution">
    <text evidence="4">The sequence shown here is derived from an EMBL/GenBank/DDBJ whole genome shotgun (WGS) entry which is preliminary data.</text>
</comment>
<dbReference type="InterPro" id="IPR026444">
    <property type="entry name" value="Secre_tail"/>
</dbReference>
<dbReference type="EMBL" id="JACGWS010000020">
    <property type="protein sequence ID" value="MBC8757445.1"/>
    <property type="molecule type" value="Genomic_DNA"/>
</dbReference>
<accession>A0ABR7QFT6</accession>
<reference evidence="4 5" key="1">
    <citation type="submission" date="2020-07" db="EMBL/GenBank/DDBJ databases">
        <title>Description of Kordia aestuariivivens sp. nov., isolated from a tidal flat.</title>
        <authorList>
            <person name="Park S."/>
            <person name="Yoon J.-H."/>
        </authorList>
    </citation>
    <scope>NUCLEOTIDE SEQUENCE [LARGE SCALE GENOMIC DNA]</scope>
    <source>
        <strain evidence="4 5">YSTF-M3</strain>
    </source>
</reference>
<feature type="signal peptide" evidence="2">
    <location>
        <begin position="1"/>
        <end position="23"/>
    </location>
</feature>
<gene>
    <name evidence="4" type="ORF">H2O64_22435</name>
</gene>